<dbReference type="AlphaFoldDB" id="A0A1I2URI4"/>
<dbReference type="STRING" id="185761.SAMN05660282_01987"/>
<dbReference type="EMBL" id="FOPJ01000015">
    <property type="protein sequence ID" value="SFG79668.1"/>
    <property type="molecule type" value="Genomic_DNA"/>
</dbReference>
<reference evidence="3 4" key="1">
    <citation type="submission" date="2016-10" db="EMBL/GenBank/DDBJ databases">
        <authorList>
            <person name="de Groot N.N."/>
        </authorList>
    </citation>
    <scope>NUCLEOTIDE SEQUENCE [LARGE SCALE GENOMIC DNA]</scope>
    <source>
        <strain>J11</strain>
        <strain evidence="4">PG 39</strain>
    </source>
</reference>
<dbReference type="Proteomes" id="UP000199065">
    <property type="component" value="Unassembled WGS sequence"/>
</dbReference>
<feature type="compositionally biased region" description="Polar residues" evidence="1">
    <location>
        <begin position="26"/>
        <end position="42"/>
    </location>
</feature>
<proteinExistence type="predicted"/>
<sequence>MKKLTLVALCAGALTLSACGGGATVEDSTAPTTGSTITSLSKDTAGAKTSTTDSTETTDPGKHQNANNRPAPAPRDQGAREVSEAPSAAPVYSDTDRALLERLQKDGVKTDGVEDQILGTANTVCHEEEDYRTTVRAVAGQLIEQNRTDLPLDRAAAVIETAAREAYC</sequence>
<accession>A0A1I2URI4</accession>
<dbReference type="RefSeq" id="WP_092286903.1">
    <property type="nucleotide sequence ID" value="NZ_FOPJ01000015.1"/>
</dbReference>
<organism evidence="3 4">
    <name type="scientific">Corynebacterium spheniscorum</name>
    <dbReference type="NCBI Taxonomy" id="185761"/>
    <lineage>
        <taxon>Bacteria</taxon>
        <taxon>Bacillati</taxon>
        <taxon>Actinomycetota</taxon>
        <taxon>Actinomycetes</taxon>
        <taxon>Mycobacteriales</taxon>
        <taxon>Corynebacteriaceae</taxon>
        <taxon>Corynebacterium</taxon>
    </lineage>
</organism>
<name>A0A1I2URI4_9CORY</name>
<evidence type="ECO:0000313" key="4">
    <source>
        <dbReference type="Proteomes" id="UP000199065"/>
    </source>
</evidence>
<feature type="region of interest" description="Disordered" evidence="1">
    <location>
        <begin position="20"/>
        <end position="96"/>
    </location>
</feature>
<protein>
    <submittedName>
        <fullName evidence="3">Uncharacterized protein</fullName>
    </submittedName>
</protein>
<feature type="signal peptide" evidence="2">
    <location>
        <begin position="1"/>
        <end position="18"/>
    </location>
</feature>
<keyword evidence="4" id="KW-1185">Reference proteome</keyword>
<dbReference type="OrthoDB" id="4427769at2"/>
<gene>
    <name evidence="3" type="ORF">SAMN05660282_01987</name>
</gene>
<evidence type="ECO:0000313" key="3">
    <source>
        <dbReference type="EMBL" id="SFG79668.1"/>
    </source>
</evidence>
<evidence type="ECO:0000256" key="2">
    <source>
        <dbReference type="SAM" id="SignalP"/>
    </source>
</evidence>
<keyword evidence="2" id="KW-0732">Signal</keyword>
<dbReference type="PROSITE" id="PS51257">
    <property type="entry name" value="PROKAR_LIPOPROTEIN"/>
    <property type="match status" value="1"/>
</dbReference>
<feature type="chain" id="PRO_5039682911" evidence="2">
    <location>
        <begin position="19"/>
        <end position="168"/>
    </location>
</feature>
<evidence type="ECO:0000256" key="1">
    <source>
        <dbReference type="SAM" id="MobiDB-lite"/>
    </source>
</evidence>
<feature type="compositionally biased region" description="Low complexity" evidence="1">
    <location>
        <begin position="49"/>
        <end position="58"/>
    </location>
</feature>